<reference evidence="2" key="1">
    <citation type="journal article" date="2009" name="Rice">
        <title>De Novo Next Generation Sequencing of Plant Genomes.</title>
        <authorList>
            <person name="Rounsley S."/>
            <person name="Marri P.R."/>
            <person name="Yu Y."/>
            <person name="He R."/>
            <person name="Sisneros N."/>
            <person name="Goicoechea J.L."/>
            <person name="Lee S.J."/>
            <person name="Angelova A."/>
            <person name="Kudrna D."/>
            <person name="Luo M."/>
            <person name="Affourtit J."/>
            <person name="Desany B."/>
            <person name="Knight J."/>
            <person name="Niazi F."/>
            <person name="Egholm M."/>
            <person name="Wing R.A."/>
        </authorList>
    </citation>
    <scope>NUCLEOTIDE SEQUENCE [LARGE SCALE GENOMIC DNA]</scope>
    <source>
        <strain evidence="2">cv. IRGC 105608</strain>
    </source>
</reference>
<feature type="compositionally biased region" description="Low complexity" evidence="1">
    <location>
        <begin position="52"/>
        <end position="64"/>
    </location>
</feature>
<organism evidence="2">
    <name type="scientific">Oryza barthii</name>
    <dbReference type="NCBI Taxonomy" id="65489"/>
    <lineage>
        <taxon>Eukaryota</taxon>
        <taxon>Viridiplantae</taxon>
        <taxon>Streptophyta</taxon>
        <taxon>Embryophyta</taxon>
        <taxon>Tracheophyta</taxon>
        <taxon>Spermatophyta</taxon>
        <taxon>Magnoliopsida</taxon>
        <taxon>Liliopsida</taxon>
        <taxon>Poales</taxon>
        <taxon>Poaceae</taxon>
        <taxon>BOP clade</taxon>
        <taxon>Oryzoideae</taxon>
        <taxon>Oryzeae</taxon>
        <taxon>Oryzinae</taxon>
        <taxon>Oryza</taxon>
    </lineage>
</organism>
<keyword evidence="3" id="KW-1185">Reference proteome</keyword>
<name>A0A0D3F1P6_9ORYZ</name>
<feature type="region of interest" description="Disordered" evidence="1">
    <location>
        <begin position="26"/>
        <end position="70"/>
    </location>
</feature>
<feature type="compositionally biased region" description="Basic and acidic residues" evidence="1">
    <location>
        <begin position="26"/>
        <end position="36"/>
    </location>
</feature>
<dbReference type="PaxDb" id="65489-OBART02G06460.1"/>
<sequence>MRPASPVLAGCCAPASLARCWAREKRRTEEAVSRADQEEEEDRRMKGRHSGKAAAAAARSMAGGSERGGVVEDPRLVKQVRELRRLVPCRREPCGLGELFQDAASHIEDLQVQVKLMRMLLEKLSEE</sequence>
<dbReference type="eggNOG" id="ENOG502R626">
    <property type="taxonomic scope" value="Eukaryota"/>
</dbReference>
<dbReference type="SMR" id="A0A0D3F1P6"/>
<dbReference type="EnsemblPlants" id="OBART02G06460.1">
    <property type="protein sequence ID" value="OBART02G06460.1"/>
    <property type="gene ID" value="OBART02G06460"/>
</dbReference>
<evidence type="ECO:0000313" key="2">
    <source>
        <dbReference type="EnsemblPlants" id="OBART02G06460.1"/>
    </source>
</evidence>
<evidence type="ECO:0008006" key="4">
    <source>
        <dbReference type="Google" id="ProtNLM"/>
    </source>
</evidence>
<proteinExistence type="predicted"/>
<dbReference type="Gramene" id="OBART02G06460.1">
    <property type="protein sequence ID" value="OBART02G06460.1"/>
    <property type="gene ID" value="OBART02G06460"/>
</dbReference>
<evidence type="ECO:0000256" key="1">
    <source>
        <dbReference type="SAM" id="MobiDB-lite"/>
    </source>
</evidence>
<accession>A0A0D3F1P6</accession>
<dbReference type="Proteomes" id="UP000026960">
    <property type="component" value="Chromosome 2"/>
</dbReference>
<protein>
    <recommendedName>
        <fullName evidence="4">BHLH domain-containing protein</fullName>
    </recommendedName>
</protein>
<reference evidence="2" key="2">
    <citation type="submission" date="2015-03" db="UniProtKB">
        <authorList>
            <consortium name="EnsemblPlants"/>
        </authorList>
    </citation>
    <scope>IDENTIFICATION</scope>
</reference>
<dbReference type="AlphaFoldDB" id="A0A0D3F1P6"/>
<dbReference type="HOGENOM" id="CLU_162292_1_0_1"/>
<evidence type="ECO:0000313" key="3">
    <source>
        <dbReference type="Proteomes" id="UP000026960"/>
    </source>
</evidence>